<proteinExistence type="predicted"/>
<dbReference type="EMBL" id="JRHX01000024">
    <property type="protein sequence ID" value="KXZ72540.1"/>
    <property type="molecule type" value="Genomic_DNA"/>
</dbReference>
<evidence type="ECO:0000256" key="1">
    <source>
        <dbReference type="SAM" id="SignalP"/>
    </source>
</evidence>
<feature type="signal peptide" evidence="1">
    <location>
        <begin position="1"/>
        <end position="18"/>
    </location>
</feature>
<protein>
    <submittedName>
        <fullName evidence="2">Nickel uptake substrate-specific transmembrane region</fullName>
    </submittedName>
</protein>
<gene>
    <name evidence="2" type="ORF">AVENLUH13518_00407</name>
</gene>
<evidence type="ECO:0000313" key="3">
    <source>
        <dbReference type="Proteomes" id="UP000075544"/>
    </source>
</evidence>
<dbReference type="RefSeq" id="WP_061523829.1">
    <property type="nucleotide sequence ID" value="NZ_JRHX01000024.1"/>
</dbReference>
<dbReference type="InterPro" id="IPR019613">
    <property type="entry name" value="DUF4198"/>
</dbReference>
<dbReference type="Proteomes" id="UP000075544">
    <property type="component" value="Unassembled WGS sequence"/>
</dbReference>
<organism evidence="2 3">
    <name type="scientific">Acinetobacter venetianus</name>
    <dbReference type="NCBI Taxonomy" id="52133"/>
    <lineage>
        <taxon>Bacteria</taxon>
        <taxon>Pseudomonadati</taxon>
        <taxon>Pseudomonadota</taxon>
        <taxon>Gammaproteobacteria</taxon>
        <taxon>Moraxellales</taxon>
        <taxon>Moraxellaceae</taxon>
        <taxon>Acinetobacter</taxon>
    </lineage>
</organism>
<keyword evidence="2" id="KW-0472">Membrane</keyword>
<comment type="caution">
    <text evidence="2">The sequence shown here is derived from an EMBL/GenBank/DDBJ whole genome shotgun (WGS) entry which is preliminary data.</text>
</comment>
<dbReference type="AlphaFoldDB" id="A0A150I056"/>
<keyword evidence="2" id="KW-0812">Transmembrane</keyword>
<reference evidence="2 3" key="1">
    <citation type="journal article" date="2016" name="Sci. Rep.">
        <title>Genomic and phenotypic characterization of the species Acinetobacter venetianus.</title>
        <authorList>
            <person name="Fondi M."/>
            <person name="Maida I."/>
            <person name="Perrin E."/>
            <person name="Orlandini V."/>
            <person name="La Torre L."/>
            <person name="Bosi E."/>
            <person name="Negroni A."/>
            <person name="Zanaroli G."/>
            <person name="Fava F."/>
            <person name="Decorosi F."/>
            <person name="Giovannetti L."/>
            <person name="Viti C."/>
            <person name="Vaneechoutte M."/>
            <person name="Dijkshoorn L."/>
            <person name="Fani R."/>
        </authorList>
    </citation>
    <scope>NUCLEOTIDE SEQUENCE [LARGE SCALE GENOMIC DNA]</scope>
    <source>
        <strain evidence="2 3">LUH13518</strain>
    </source>
</reference>
<evidence type="ECO:0000313" key="2">
    <source>
        <dbReference type="EMBL" id="KXZ72540.1"/>
    </source>
</evidence>
<dbReference type="PATRIC" id="fig|52133.19.peg.430"/>
<name>A0A150I056_9GAMM</name>
<keyword evidence="1" id="KW-0732">Signal</keyword>
<sequence>MRTLFASSLLMLSVSSFAHEPYVAPLAYNTSQTQVAIVSGYAEEALNSEYALKDARFEIISPNNDKNLIEPESKLGSTTVFDLKLPEAGTYTVKTSATYPLKYVQDQKEWKMFFDMPVDQEPKKAERDYVIPADLKAKKYTPIEVKREWTLFTYVSKEKNTPIQAMSAPIQVEFLTHPNKLKANQAVKIKVSKHNQALANANVVIRAKGATDEQAKNLKTLVDGTAELIFPKATEYLVEVSEAVDSKKKPSNQFYTIISLSVN</sequence>
<accession>A0A150I056</accession>
<dbReference type="Pfam" id="PF10670">
    <property type="entry name" value="DUF4198"/>
    <property type="match status" value="1"/>
</dbReference>
<feature type="chain" id="PRO_5007563147" evidence="1">
    <location>
        <begin position="19"/>
        <end position="263"/>
    </location>
</feature>